<sequence length="61" mass="6494">MFGGEGGEVLRSDGEVEAAYVWQCSGVVQVSRQSSHVAVHLLPAATHCLATLINEIVKSQK</sequence>
<dbReference type="Proteomes" id="UP000324222">
    <property type="component" value="Unassembled WGS sequence"/>
</dbReference>
<gene>
    <name evidence="1" type="ORF">E2C01_049279</name>
</gene>
<dbReference type="EMBL" id="VSRR010013089">
    <property type="protein sequence ID" value="MPC55346.1"/>
    <property type="molecule type" value="Genomic_DNA"/>
</dbReference>
<evidence type="ECO:0000313" key="1">
    <source>
        <dbReference type="EMBL" id="MPC55346.1"/>
    </source>
</evidence>
<name>A0A5B7GCQ1_PORTR</name>
<evidence type="ECO:0000313" key="2">
    <source>
        <dbReference type="Proteomes" id="UP000324222"/>
    </source>
</evidence>
<keyword evidence="2" id="KW-1185">Reference proteome</keyword>
<proteinExistence type="predicted"/>
<accession>A0A5B7GCQ1</accession>
<organism evidence="1 2">
    <name type="scientific">Portunus trituberculatus</name>
    <name type="common">Swimming crab</name>
    <name type="synonym">Neptunus trituberculatus</name>
    <dbReference type="NCBI Taxonomy" id="210409"/>
    <lineage>
        <taxon>Eukaryota</taxon>
        <taxon>Metazoa</taxon>
        <taxon>Ecdysozoa</taxon>
        <taxon>Arthropoda</taxon>
        <taxon>Crustacea</taxon>
        <taxon>Multicrustacea</taxon>
        <taxon>Malacostraca</taxon>
        <taxon>Eumalacostraca</taxon>
        <taxon>Eucarida</taxon>
        <taxon>Decapoda</taxon>
        <taxon>Pleocyemata</taxon>
        <taxon>Brachyura</taxon>
        <taxon>Eubrachyura</taxon>
        <taxon>Portunoidea</taxon>
        <taxon>Portunidae</taxon>
        <taxon>Portuninae</taxon>
        <taxon>Portunus</taxon>
    </lineage>
</organism>
<reference evidence="1 2" key="1">
    <citation type="submission" date="2019-05" db="EMBL/GenBank/DDBJ databases">
        <title>Another draft genome of Portunus trituberculatus and its Hox gene families provides insights of decapod evolution.</title>
        <authorList>
            <person name="Jeong J.-H."/>
            <person name="Song I."/>
            <person name="Kim S."/>
            <person name="Choi T."/>
            <person name="Kim D."/>
            <person name="Ryu S."/>
            <person name="Kim W."/>
        </authorList>
    </citation>
    <scope>NUCLEOTIDE SEQUENCE [LARGE SCALE GENOMIC DNA]</scope>
    <source>
        <tissue evidence="1">Muscle</tissue>
    </source>
</reference>
<comment type="caution">
    <text evidence="1">The sequence shown here is derived from an EMBL/GenBank/DDBJ whole genome shotgun (WGS) entry which is preliminary data.</text>
</comment>
<protein>
    <submittedName>
        <fullName evidence="1">Uncharacterized protein</fullName>
    </submittedName>
</protein>
<dbReference type="AlphaFoldDB" id="A0A5B7GCQ1"/>